<evidence type="ECO:0000256" key="6">
    <source>
        <dbReference type="ARBA" id="ARBA00022989"/>
    </source>
</evidence>
<dbReference type="GO" id="GO:0030425">
    <property type="term" value="C:dendrite"/>
    <property type="evidence" value="ECO:0007669"/>
    <property type="project" value="TreeGrafter"/>
</dbReference>
<dbReference type="InterPro" id="IPR005821">
    <property type="entry name" value="Ion_trans_dom"/>
</dbReference>
<evidence type="ECO:0000256" key="4">
    <source>
        <dbReference type="ARBA" id="ARBA00022741"/>
    </source>
</evidence>
<evidence type="ECO:0000256" key="9">
    <source>
        <dbReference type="ARBA" id="ARBA00023286"/>
    </source>
</evidence>
<keyword evidence="8" id="KW-0114">cAMP</keyword>
<feature type="transmembrane region" description="Helical" evidence="11">
    <location>
        <begin position="97"/>
        <end position="116"/>
    </location>
</feature>
<keyword evidence="3 11" id="KW-0812">Transmembrane</keyword>
<dbReference type="PANTHER" id="PTHR45689:SF11">
    <property type="entry name" value="POTASSIUM_SODIUM HYPERPOLARIZATION-ACTIVATED CYCLIC NUCLEOTIDE-GATED CHANNEL 2"/>
    <property type="match status" value="1"/>
</dbReference>
<dbReference type="Pfam" id="PF08412">
    <property type="entry name" value="Ion_trans_N"/>
    <property type="match status" value="1"/>
</dbReference>
<keyword evidence="5" id="KW-0630">Potassium</keyword>
<keyword evidence="9" id="KW-1071">Ligand-gated ion channel</keyword>
<dbReference type="Gene3D" id="1.10.287.630">
    <property type="entry name" value="Helix hairpin bin"/>
    <property type="match status" value="1"/>
</dbReference>
<reference evidence="14" key="1">
    <citation type="journal article" date="2004" name="Nature">
        <title>Genome duplication in the teleost fish Tetraodon nigroviridis reveals the early vertebrate proto-karyotype.</title>
        <authorList>
            <person name="Jaillon O."/>
            <person name="Aury J.-M."/>
            <person name="Brunet F."/>
            <person name="Petit J.-L."/>
            <person name="Stange-Thomann N."/>
            <person name="Mauceli E."/>
            <person name="Bouneau L."/>
            <person name="Fischer C."/>
            <person name="Ozouf-Costaz C."/>
            <person name="Bernot A."/>
            <person name="Nicaud S."/>
            <person name="Jaffe D."/>
            <person name="Fisher S."/>
            <person name="Lutfalla G."/>
            <person name="Dossat C."/>
            <person name="Segurens B."/>
            <person name="Dasilva C."/>
            <person name="Salanoubat M."/>
            <person name="Levy M."/>
            <person name="Boudet N."/>
            <person name="Castellano S."/>
            <person name="Anthouard V."/>
            <person name="Jubin C."/>
            <person name="Castelli V."/>
            <person name="Katinka M."/>
            <person name="Vacherie B."/>
            <person name="Biemont C."/>
            <person name="Skalli Z."/>
            <person name="Cattolico L."/>
            <person name="Poulain J."/>
            <person name="De Berardinis V."/>
            <person name="Cruaud C."/>
            <person name="Duprat S."/>
            <person name="Brottier P."/>
            <person name="Coutanceau J.-P."/>
            <person name="Gouzy J."/>
            <person name="Parra G."/>
            <person name="Lardier G."/>
            <person name="Chapple C."/>
            <person name="McKernan K.J."/>
            <person name="McEwan P."/>
            <person name="Bosak S."/>
            <person name="Kellis M."/>
            <person name="Volff J.-N."/>
            <person name="Guigo R."/>
            <person name="Zody M.C."/>
            <person name="Mesirov J."/>
            <person name="Lindblad-Toh K."/>
            <person name="Birren B."/>
            <person name="Nusbaum C."/>
            <person name="Kahn D."/>
            <person name="Robinson-Rechavi M."/>
            <person name="Laudet V."/>
            <person name="Schachter V."/>
            <person name="Quetier F."/>
            <person name="Saurin W."/>
            <person name="Scarpelli C."/>
            <person name="Wincker P."/>
            <person name="Lander E.S."/>
            <person name="Weissenbach J."/>
            <person name="Roest Crollius H."/>
        </authorList>
    </citation>
    <scope>NUCLEOTIDE SEQUENCE [LARGE SCALE GENOMIC DNA]</scope>
</reference>
<dbReference type="InterPro" id="IPR013621">
    <property type="entry name" value="Ion_trans_N"/>
</dbReference>
<keyword evidence="9" id="KW-0406">Ion transport</keyword>
<organism evidence="14">
    <name type="scientific">Tetraodon nigroviridis</name>
    <name type="common">Spotted green pufferfish</name>
    <name type="synonym">Chelonodon nigroviridis</name>
    <dbReference type="NCBI Taxonomy" id="99883"/>
    <lineage>
        <taxon>Eukaryota</taxon>
        <taxon>Metazoa</taxon>
        <taxon>Chordata</taxon>
        <taxon>Craniata</taxon>
        <taxon>Vertebrata</taxon>
        <taxon>Euteleostomi</taxon>
        <taxon>Actinopterygii</taxon>
        <taxon>Neopterygii</taxon>
        <taxon>Teleostei</taxon>
        <taxon>Neoteleostei</taxon>
        <taxon>Acanthomorphata</taxon>
        <taxon>Eupercaria</taxon>
        <taxon>Tetraodontiformes</taxon>
        <taxon>Tetradontoidea</taxon>
        <taxon>Tetraodontidae</taxon>
        <taxon>Tetraodon</taxon>
    </lineage>
</organism>
<dbReference type="KEGG" id="tng:GSTEN00020128G001"/>
<dbReference type="OrthoDB" id="421226at2759"/>
<keyword evidence="9" id="KW-0813">Transport</keyword>
<gene>
    <name evidence="14" type="ORF">GSTENG00020128001</name>
</gene>
<sequence length="594" mass="67727">GSQIGPDDGESRGGQTYMQRQFSSMLQPGVNKFSLRMFGSQKAVEKEQERVKSAGNWIIHPYSDFRFYWDFTMLMFMVANLIIIPVGITFFKDETTTPWIIFNVVSDTFFLMDLVLNFRTGIVFEDNTEIILDPDKIKKKYLKTWFVVDFVSSIPVDYIFLIVEKGIDSEVYKTARALRIVRFTKILSLLRLLRLSRLIRYIHQWEEGRGWFSSSGVGHIWVIRDLPTCASEGSVCGLGPDCAASRVTPESPEAGRVEIFHMTYDLASAVMRIINLIGMMLLLCHWDGCLQFLVPMLQDFPSDCWVSLNKMVNDSWSELYSFALFKAMSHMLCIGYGRQAPESMSDIWLTMLSMISGGEGGEEEELCLLCERVATWPLKQTSAVCAEQKAGLRANYKQVEQYMSFHKLPADFRQKIHDYYEHRYQGKMFDEESILEELNEPLREEIVNFNCRKLVASMPLFANADPQLCDSHADQTEVRGLPAQRLHRQGGHHRKEDVLHPARCGEHPDQGEHQHEADGRLLLWRDLPADPRQTDGQRAGGNLLPPVLALRGQLQRGAGGVSHDEEGLRDGGHRQAGQDRQEKLYSNAQSSARP</sequence>
<evidence type="ECO:0000259" key="12">
    <source>
        <dbReference type="Pfam" id="PF00520"/>
    </source>
</evidence>
<protein>
    <submittedName>
        <fullName evidence="14">(spotted green pufferfish) hypothetical protein</fullName>
    </submittedName>
</protein>
<reference evidence="14" key="2">
    <citation type="submission" date="2004-02" db="EMBL/GenBank/DDBJ databases">
        <authorList>
            <consortium name="Genoscope"/>
            <consortium name="Whitehead Institute Centre for Genome Research"/>
        </authorList>
    </citation>
    <scope>NUCLEOTIDE SEQUENCE</scope>
</reference>
<dbReference type="Pfam" id="PF00520">
    <property type="entry name" value="Ion_trans"/>
    <property type="match status" value="1"/>
</dbReference>
<dbReference type="InterPro" id="IPR051413">
    <property type="entry name" value="K/Na_HCN_channel"/>
</dbReference>
<evidence type="ECO:0000256" key="3">
    <source>
        <dbReference type="ARBA" id="ARBA00022692"/>
    </source>
</evidence>
<evidence type="ECO:0000259" key="13">
    <source>
        <dbReference type="Pfam" id="PF08412"/>
    </source>
</evidence>
<evidence type="ECO:0000256" key="1">
    <source>
        <dbReference type="ARBA" id="ARBA00004141"/>
    </source>
</evidence>
<comment type="caution">
    <text evidence="14">The sequence shown here is derived from an EMBL/GenBank/DDBJ whole genome shotgun (WGS) entry which is preliminary data.</text>
</comment>
<dbReference type="InterPro" id="IPR018490">
    <property type="entry name" value="cNMP-bd_dom_sf"/>
</dbReference>
<feature type="compositionally biased region" description="Polar residues" evidence="10">
    <location>
        <begin position="584"/>
        <end position="594"/>
    </location>
</feature>
<dbReference type="SUPFAM" id="SSF81324">
    <property type="entry name" value="Voltage-gated potassium channels"/>
    <property type="match status" value="1"/>
</dbReference>
<comment type="subcellular location">
    <subcellularLocation>
        <location evidence="1">Membrane</location>
        <topology evidence="1">Multi-pass membrane protein</topology>
    </subcellularLocation>
</comment>
<name>Q4SDA7_TETNG</name>
<evidence type="ECO:0000256" key="10">
    <source>
        <dbReference type="SAM" id="MobiDB-lite"/>
    </source>
</evidence>
<dbReference type="GO" id="GO:0005249">
    <property type="term" value="F:voltage-gated potassium channel activity"/>
    <property type="evidence" value="ECO:0007669"/>
    <property type="project" value="InterPro"/>
</dbReference>
<dbReference type="Gene3D" id="1.10.287.70">
    <property type="match status" value="1"/>
</dbReference>
<dbReference type="GO" id="GO:0098855">
    <property type="term" value="C:HCN channel complex"/>
    <property type="evidence" value="ECO:0007669"/>
    <property type="project" value="TreeGrafter"/>
</dbReference>
<feature type="compositionally biased region" description="Basic and acidic residues" evidence="10">
    <location>
        <begin position="494"/>
        <end position="515"/>
    </location>
</feature>
<keyword evidence="6 11" id="KW-1133">Transmembrane helix</keyword>
<dbReference type="GO" id="GO:0003254">
    <property type="term" value="P:regulation of membrane depolarization"/>
    <property type="evidence" value="ECO:0007669"/>
    <property type="project" value="TreeGrafter"/>
</dbReference>
<keyword evidence="5" id="KW-0633">Potassium transport</keyword>
<dbReference type="SUPFAM" id="SSF51206">
    <property type="entry name" value="cAMP-binding domain-like"/>
    <property type="match status" value="1"/>
</dbReference>
<keyword evidence="5" id="KW-0631">Potassium channel</keyword>
<evidence type="ECO:0000256" key="8">
    <source>
        <dbReference type="ARBA" id="ARBA00023149"/>
    </source>
</evidence>
<evidence type="ECO:0000256" key="5">
    <source>
        <dbReference type="ARBA" id="ARBA00022826"/>
    </source>
</evidence>
<feature type="compositionally biased region" description="Basic and acidic residues" evidence="10">
    <location>
        <begin position="562"/>
        <end position="583"/>
    </location>
</feature>
<dbReference type="GO" id="GO:0035725">
    <property type="term" value="P:sodium ion transmembrane transport"/>
    <property type="evidence" value="ECO:0007669"/>
    <property type="project" value="TreeGrafter"/>
</dbReference>
<dbReference type="GO" id="GO:0030552">
    <property type="term" value="F:cAMP binding"/>
    <property type="evidence" value="ECO:0007669"/>
    <property type="project" value="UniProtKB-KW"/>
</dbReference>
<accession>Q4SDA7</accession>
<keyword evidence="9" id="KW-0407">Ion channel</keyword>
<proteinExistence type="predicted"/>
<keyword evidence="7 11" id="KW-0472">Membrane</keyword>
<evidence type="ECO:0000256" key="2">
    <source>
        <dbReference type="ARBA" id="ARBA00022566"/>
    </source>
</evidence>
<dbReference type="EMBL" id="CAAE01014640">
    <property type="protein sequence ID" value="CAG01375.1"/>
    <property type="molecule type" value="Genomic_DNA"/>
</dbReference>
<feature type="region of interest" description="Disordered" evidence="10">
    <location>
        <begin position="486"/>
        <end position="515"/>
    </location>
</feature>
<dbReference type="GO" id="GO:0030424">
    <property type="term" value="C:axon"/>
    <property type="evidence" value="ECO:0007669"/>
    <property type="project" value="TreeGrafter"/>
</dbReference>
<keyword evidence="4" id="KW-0547">Nucleotide-binding</keyword>
<dbReference type="InterPro" id="IPR003938">
    <property type="entry name" value="K_chnl_volt-dep_EAG/ELK/ERG"/>
</dbReference>
<evidence type="ECO:0000256" key="11">
    <source>
        <dbReference type="SAM" id="Phobius"/>
    </source>
</evidence>
<feature type="transmembrane region" description="Helical" evidence="11">
    <location>
        <begin position="67"/>
        <end position="91"/>
    </location>
</feature>
<keyword evidence="2" id="KW-0116">cAMP-binding</keyword>
<feature type="domain" description="Ion transport N-terminal" evidence="13">
    <location>
        <begin position="22"/>
        <end position="65"/>
    </location>
</feature>
<dbReference type="AlphaFoldDB" id="Q4SDA7"/>
<feature type="region of interest" description="Disordered" evidence="10">
    <location>
        <begin position="555"/>
        <end position="594"/>
    </location>
</feature>
<evidence type="ECO:0000313" key="14">
    <source>
        <dbReference type="EMBL" id="CAG01375.1"/>
    </source>
</evidence>
<evidence type="ECO:0000256" key="7">
    <source>
        <dbReference type="ARBA" id="ARBA00023136"/>
    </source>
</evidence>
<feature type="non-terminal residue" evidence="14">
    <location>
        <position position="594"/>
    </location>
</feature>
<feature type="domain" description="Ion transport" evidence="12">
    <location>
        <begin position="67"/>
        <end position="206"/>
    </location>
</feature>
<dbReference type="PRINTS" id="PR01463">
    <property type="entry name" value="EAGCHANLFMLY"/>
</dbReference>
<dbReference type="PANTHER" id="PTHR45689">
    <property type="entry name" value="I[[H]] CHANNEL, ISOFORM E"/>
    <property type="match status" value="1"/>
</dbReference>